<proteinExistence type="predicted"/>
<protein>
    <submittedName>
        <fullName evidence="1">Uncharacterized protein</fullName>
    </submittedName>
</protein>
<gene>
    <name evidence="1" type="ORF">VP01_15054g1</name>
</gene>
<organism evidence="1 2">
    <name type="scientific">Puccinia sorghi</name>
    <dbReference type="NCBI Taxonomy" id="27349"/>
    <lineage>
        <taxon>Eukaryota</taxon>
        <taxon>Fungi</taxon>
        <taxon>Dikarya</taxon>
        <taxon>Basidiomycota</taxon>
        <taxon>Pucciniomycotina</taxon>
        <taxon>Pucciniomycetes</taxon>
        <taxon>Pucciniales</taxon>
        <taxon>Pucciniaceae</taxon>
        <taxon>Puccinia</taxon>
    </lineage>
</organism>
<evidence type="ECO:0000313" key="1">
    <source>
        <dbReference type="EMBL" id="KNZ60755.1"/>
    </source>
</evidence>
<evidence type="ECO:0000313" key="2">
    <source>
        <dbReference type="Proteomes" id="UP000037035"/>
    </source>
</evidence>
<name>A0A0L6VKU6_9BASI</name>
<keyword evidence="2" id="KW-1185">Reference proteome</keyword>
<comment type="caution">
    <text evidence="1">The sequence shown here is derived from an EMBL/GenBank/DDBJ whole genome shotgun (WGS) entry which is preliminary data.</text>
</comment>
<dbReference type="VEuPathDB" id="FungiDB:VP01_15054g1"/>
<reference evidence="1 2" key="1">
    <citation type="submission" date="2015-08" db="EMBL/GenBank/DDBJ databases">
        <title>Next Generation Sequencing and Analysis of the Genome of Puccinia sorghi L Schw, the Causal Agent of Maize Common Rust.</title>
        <authorList>
            <person name="Rochi L."/>
            <person name="Burguener G."/>
            <person name="Darino M."/>
            <person name="Turjanski A."/>
            <person name="Kreff E."/>
            <person name="Dieguez M.J."/>
            <person name="Sacco F."/>
        </authorList>
    </citation>
    <scope>NUCLEOTIDE SEQUENCE [LARGE SCALE GENOMIC DNA]</scope>
    <source>
        <strain evidence="1 2">RO10H11247</strain>
    </source>
</reference>
<dbReference type="AlphaFoldDB" id="A0A0L6VKU6"/>
<accession>A0A0L6VKU6</accession>
<sequence>MAGHSSHKNLCSFCCVTKARINWVDLYKMNPRKAPILWRQASNWKSENNLDEHKKIFDTVMVKV</sequence>
<dbReference type="Proteomes" id="UP000037035">
    <property type="component" value="Unassembled WGS sequence"/>
</dbReference>
<dbReference type="EMBL" id="LAVV01005614">
    <property type="protein sequence ID" value="KNZ60755.1"/>
    <property type="molecule type" value="Genomic_DNA"/>
</dbReference>